<keyword evidence="4 7" id="KW-0653">Protein transport</keyword>
<feature type="binding site" evidence="8">
    <location>
        <begin position="5"/>
        <end position="6"/>
    </location>
    <ligand>
        <name>a 1,2-diacyl-sn-glycero-3-phospho-(1D-myo-inositol-3,4,5-trisphosphate)</name>
        <dbReference type="ChEBI" id="CHEBI:57836"/>
    </ligand>
</feature>
<keyword evidence="2 7" id="KW-0813">Transport</keyword>
<evidence type="ECO:0000256" key="1">
    <source>
        <dbReference type="ARBA" id="ARBA00004277"/>
    </source>
</evidence>
<sequence length="933" mass="103836">MSSMRGLTVFISDLRNARARELEEKRINTELAKIRIKFKDAKLNGYDRKKYICKLLYMYILGWDVAFGHLEALKLLSSVKYSEKQIGYLAVTLFLNENHDMLHLVVNSIRKDLLDSNDLHVCLALHCIANIGGVSMGESLSDEVHRLLIAATSSSFIKKKAALTLLRLYRKCPSIIQRAWAERIVSILDDDDLGVVLSVLSLVSALAQDHPDAYIVAFSKAVYRLKLLVLDQAYGDDDLYYRVPNPWLQVKLLRLLQYFPAPTDAAIIETLIEVLNAIVALANTSPKNAQQNNAQNAILFEAINLAVHADMTAALETQPLRILSKCISSRETNTRFLGLETLSRLAARSDMMEPLKKHQDIVLQSLKDRDISVRRRGLDLLFSICDSSNAKAIVAELVKHLQQADFAIREELVLKIAILVEKYATEYQWYVAVMLQLLAIAGDQVPSEVWQRIVQVVTNNEELQEHASTAVLQYLKQRTCHENLVKVGGYILGEFGHLIGNNEGCTPIEQFSALHGKFNLSTTPTRALLLSTYVKFVNLFPEIKDEIIAVFRQMSKVLDAELQQRACEYLALVTMPTDDLLQVMCEEMPPFPERVSALLSRLHSSTDSDTRISTIGGREGQIDRAALKLDLSKISMNGSNSKMNSPVHQLSGMKFDTPRSNSNTPNGTLSRQLPDLASAANLSPGWEAGYHRLLYRDDGLLYDDPQIQIGLRSEYGNGKGFLTLVFTNKSDNPYTAFTTRALSADTNALTISAESFSPPTLPGHSQVQQRFKVECLRPFAEAPLLRLSYLAGALQALTLKLPVVVSKFAEPVELTSAAFFESWAIIGGGEHESQRIFGLSVQGNRIDLGRMRAIVKGHRMCLLESVDPNPNNVVAATIMNTLAEGKIGVLLRLEPNLQTTRFRITVRAKSRILPSALQETLSSGHLANGSPEL</sequence>
<dbReference type="GO" id="GO:0035615">
    <property type="term" value="F:clathrin adaptor activity"/>
    <property type="evidence" value="ECO:0007669"/>
    <property type="project" value="InterPro"/>
</dbReference>
<comment type="similarity">
    <text evidence="7">Belongs to the adaptor complexes large subunit family.</text>
</comment>
<dbReference type="GO" id="GO:0030122">
    <property type="term" value="C:AP-2 adaptor complex"/>
    <property type="evidence" value="ECO:0007669"/>
    <property type="project" value="InterPro"/>
</dbReference>
<keyword evidence="5 7" id="KW-0472">Membrane</keyword>
<evidence type="ECO:0000256" key="5">
    <source>
        <dbReference type="ARBA" id="ARBA00023136"/>
    </source>
</evidence>
<dbReference type="InterPro" id="IPR016024">
    <property type="entry name" value="ARM-type_fold"/>
</dbReference>
<dbReference type="Gene3D" id="3.30.310.10">
    <property type="entry name" value="TATA-Binding Protein"/>
    <property type="match status" value="1"/>
</dbReference>
<evidence type="ECO:0000256" key="4">
    <source>
        <dbReference type="ARBA" id="ARBA00022927"/>
    </source>
</evidence>
<dbReference type="InterPro" id="IPR013041">
    <property type="entry name" value="Clathrin_app_Ig-like_sf"/>
</dbReference>
<dbReference type="InterPro" id="IPR017104">
    <property type="entry name" value="AP2_complex_asu"/>
</dbReference>
<evidence type="ECO:0000313" key="12">
    <source>
        <dbReference type="Proteomes" id="UP000193685"/>
    </source>
</evidence>
<comment type="subcellular location">
    <subcellularLocation>
        <location evidence="1">Membrane</location>
        <location evidence="1">Coated pit</location>
        <topology evidence="1">Peripheral membrane protein</topology>
        <orientation evidence="1">Cytoplasmic side</orientation>
    </subcellularLocation>
</comment>
<evidence type="ECO:0000259" key="10">
    <source>
        <dbReference type="SMART" id="SM00809"/>
    </source>
</evidence>
<organism evidence="11 12">
    <name type="scientific">Protomyces lactucae-debilis</name>
    <dbReference type="NCBI Taxonomy" id="2754530"/>
    <lineage>
        <taxon>Eukaryota</taxon>
        <taxon>Fungi</taxon>
        <taxon>Dikarya</taxon>
        <taxon>Ascomycota</taxon>
        <taxon>Taphrinomycotina</taxon>
        <taxon>Taphrinomycetes</taxon>
        <taxon>Taphrinales</taxon>
        <taxon>Protomycetaceae</taxon>
        <taxon>Protomyces</taxon>
    </lineage>
</organism>
<dbReference type="OMA" id="PVLMHRY"/>
<dbReference type="PANTHER" id="PTHR22780">
    <property type="entry name" value="ADAPTIN, ALPHA/GAMMA/EPSILON"/>
    <property type="match status" value="1"/>
</dbReference>
<dbReference type="InterPro" id="IPR003164">
    <property type="entry name" value="Clathrin_a-adaptin_app_sub_C"/>
</dbReference>
<dbReference type="SMART" id="SM00809">
    <property type="entry name" value="Alpha_adaptinC2"/>
    <property type="match status" value="1"/>
</dbReference>
<dbReference type="EMBL" id="MCFI01000002">
    <property type="protein sequence ID" value="ORY86768.1"/>
    <property type="molecule type" value="Genomic_DNA"/>
</dbReference>
<dbReference type="InterPro" id="IPR002553">
    <property type="entry name" value="Clathrin/coatomer_adapt-like_N"/>
</dbReference>
<dbReference type="Gene3D" id="2.60.40.1230">
    <property type="match status" value="1"/>
</dbReference>
<feature type="binding site" evidence="8">
    <location>
        <position position="46"/>
    </location>
    <ligand>
        <name>a 1,2-diacyl-sn-glycero-3-phospho-(1D-myo-inositol-3,4,5-trisphosphate)</name>
        <dbReference type="ChEBI" id="CHEBI:57836"/>
    </ligand>
</feature>
<dbReference type="STRING" id="56484.A0A1Y2FS02"/>
<feature type="domain" description="Clathrin adaptor alpha/beta/gamma-adaptin appendage Ig-like subdomain" evidence="10">
    <location>
        <begin position="691"/>
        <end position="802"/>
    </location>
</feature>
<dbReference type="GeneID" id="63782614"/>
<evidence type="ECO:0000256" key="2">
    <source>
        <dbReference type="ARBA" id="ARBA00022448"/>
    </source>
</evidence>
<dbReference type="OrthoDB" id="28053at2759"/>
<dbReference type="SUPFAM" id="SSF55711">
    <property type="entry name" value="Subdomain of clathrin and coatomer appendage domain"/>
    <property type="match status" value="1"/>
</dbReference>
<evidence type="ECO:0000256" key="8">
    <source>
        <dbReference type="PIRSR" id="PIRSR037091-1"/>
    </source>
</evidence>
<gene>
    <name evidence="11" type="ORF">BCR37DRAFT_123247</name>
</gene>
<evidence type="ECO:0000313" key="11">
    <source>
        <dbReference type="EMBL" id="ORY86768.1"/>
    </source>
</evidence>
<dbReference type="InterPro" id="IPR011989">
    <property type="entry name" value="ARM-like"/>
</dbReference>
<comment type="function">
    <text evidence="7">Adaptins are components of the adaptor complexes which link clathrin to receptors in coated vesicles. Clathrin-associated protein complexes are believed to interact with the cytoplasmic tails of membrane proteins, leading to their selection and concentration.</text>
</comment>
<dbReference type="RefSeq" id="XP_040727624.1">
    <property type="nucleotide sequence ID" value="XM_040866015.1"/>
</dbReference>
<evidence type="ECO:0000256" key="9">
    <source>
        <dbReference type="SAM" id="MobiDB-lite"/>
    </source>
</evidence>
<dbReference type="InterPro" id="IPR050840">
    <property type="entry name" value="Adaptor_Complx_Large_Subunit"/>
</dbReference>
<dbReference type="GO" id="GO:0072583">
    <property type="term" value="P:clathrin-dependent endocytosis"/>
    <property type="evidence" value="ECO:0007669"/>
    <property type="project" value="InterPro"/>
</dbReference>
<protein>
    <recommendedName>
        <fullName evidence="7">AP-2 complex subunit alpha</fullName>
    </recommendedName>
</protein>
<evidence type="ECO:0000256" key="3">
    <source>
        <dbReference type="ARBA" id="ARBA00022583"/>
    </source>
</evidence>
<accession>A0A1Y2FS02</accession>
<keyword evidence="6 7" id="KW-0168">Coated pit</keyword>
<dbReference type="Pfam" id="PF02296">
    <property type="entry name" value="Alpha_adaptin_C"/>
    <property type="match status" value="1"/>
</dbReference>
<comment type="caution">
    <text evidence="11">The sequence shown here is derived from an EMBL/GenBank/DDBJ whole genome shotgun (WGS) entry which is preliminary data.</text>
</comment>
<feature type="binding site" evidence="8">
    <location>
        <begin position="50"/>
        <end position="54"/>
    </location>
    <ligand>
        <name>a 1,2-diacyl-sn-glycero-3-phospho-(1D-myo-inositol-3,4,5-trisphosphate)</name>
        <dbReference type="ChEBI" id="CHEBI:57836"/>
    </ligand>
</feature>
<dbReference type="InterPro" id="IPR008152">
    <property type="entry name" value="Clathrin_a/b/g-adaptin_app_Ig"/>
</dbReference>
<dbReference type="InterPro" id="IPR012295">
    <property type="entry name" value="TBP_dom_sf"/>
</dbReference>
<dbReference type="InterPro" id="IPR009028">
    <property type="entry name" value="Coatomer/calthrin_app_sub_C"/>
</dbReference>
<feature type="binding site" evidence="8">
    <location>
        <position position="37"/>
    </location>
    <ligand>
        <name>a 1,2-diacyl-sn-glycero-3-phospho-(1D-myo-inositol-3,4,5-trisphosphate)</name>
        <dbReference type="ChEBI" id="CHEBI:57836"/>
    </ligand>
</feature>
<dbReference type="SUPFAM" id="SSF49348">
    <property type="entry name" value="Clathrin adaptor appendage domain"/>
    <property type="match status" value="1"/>
</dbReference>
<dbReference type="SUPFAM" id="SSF48371">
    <property type="entry name" value="ARM repeat"/>
    <property type="match status" value="1"/>
</dbReference>
<dbReference type="GO" id="GO:0006886">
    <property type="term" value="P:intracellular protein transport"/>
    <property type="evidence" value="ECO:0007669"/>
    <property type="project" value="UniProtKB-UniRule"/>
</dbReference>
<dbReference type="PIRSF" id="PIRSF037091">
    <property type="entry name" value="AP2_complex_alpha"/>
    <property type="match status" value="1"/>
</dbReference>
<dbReference type="Pfam" id="PF02883">
    <property type="entry name" value="Alpha_adaptinC2"/>
    <property type="match status" value="1"/>
</dbReference>
<proteinExistence type="inferred from homology"/>
<keyword evidence="12" id="KW-1185">Reference proteome</keyword>
<name>A0A1Y2FS02_PROLT</name>
<dbReference type="Proteomes" id="UP000193685">
    <property type="component" value="Unassembled WGS sequence"/>
</dbReference>
<keyword evidence="3 7" id="KW-0254">Endocytosis</keyword>
<feature type="compositionally biased region" description="Polar residues" evidence="9">
    <location>
        <begin position="658"/>
        <end position="671"/>
    </location>
</feature>
<dbReference type="AlphaFoldDB" id="A0A1Y2FS02"/>
<dbReference type="Pfam" id="PF01602">
    <property type="entry name" value="Adaptin_N"/>
    <property type="match status" value="1"/>
</dbReference>
<feature type="region of interest" description="Disordered" evidence="9">
    <location>
        <begin position="651"/>
        <end position="672"/>
    </location>
</feature>
<dbReference type="Gene3D" id="1.25.10.10">
    <property type="entry name" value="Leucine-rich Repeat Variant"/>
    <property type="match status" value="1"/>
</dbReference>
<reference evidence="11 12" key="1">
    <citation type="submission" date="2016-07" db="EMBL/GenBank/DDBJ databases">
        <title>Pervasive Adenine N6-methylation of Active Genes in Fungi.</title>
        <authorList>
            <consortium name="DOE Joint Genome Institute"/>
            <person name="Mondo S.J."/>
            <person name="Dannebaum R.O."/>
            <person name="Kuo R.C."/>
            <person name="Labutti K."/>
            <person name="Haridas S."/>
            <person name="Kuo A."/>
            <person name="Salamov A."/>
            <person name="Ahrendt S.R."/>
            <person name="Lipzen A."/>
            <person name="Sullivan W."/>
            <person name="Andreopoulos W.B."/>
            <person name="Clum A."/>
            <person name="Lindquist E."/>
            <person name="Daum C."/>
            <person name="Ramamoorthy G.K."/>
            <person name="Gryganskyi A."/>
            <person name="Culley D."/>
            <person name="Magnuson J.K."/>
            <person name="James T.Y."/>
            <person name="O'Malley M.A."/>
            <person name="Stajich J.E."/>
            <person name="Spatafora J.W."/>
            <person name="Visel A."/>
            <person name="Grigoriev I.V."/>
        </authorList>
    </citation>
    <scope>NUCLEOTIDE SEQUENCE [LARGE SCALE GENOMIC DNA]</scope>
    <source>
        <strain evidence="11 12">12-1054</strain>
    </source>
</reference>
<evidence type="ECO:0000256" key="7">
    <source>
        <dbReference type="PIRNR" id="PIRNR037091"/>
    </source>
</evidence>
<evidence type="ECO:0000256" key="6">
    <source>
        <dbReference type="ARBA" id="ARBA00023176"/>
    </source>
</evidence>